<dbReference type="GO" id="GO:0006364">
    <property type="term" value="P:rRNA processing"/>
    <property type="evidence" value="ECO:0007669"/>
    <property type="project" value="UniProtKB-UniRule"/>
</dbReference>
<evidence type="ECO:0000256" key="3">
    <source>
        <dbReference type="ARBA" id="ARBA00022552"/>
    </source>
</evidence>
<dbReference type="Gene3D" id="2.30.30.240">
    <property type="entry name" value="PRC-barrel domain"/>
    <property type="match status" value="1"/>
</dbReference>
<comment type="function">
    <text evidence="5">An accessory protein needed during the final step in the assembly of 30S ribosomal subunit, possibly for assembly of the head region. Essential for efficient processing of 16S rRNA. May be needed both before and after RbfA during the maturation of 16S rRNA. It has affinity for free ribosomal 30S subunits but not for 70S ribosomes.</text>
</comment>
<dbReference type="SUPFAM" id="SSF50346">
    <property type="entry name" value="PRC-barrel domain"/>
    <property type="match status" value="1"/>
</dbReference>
<evidence type="ECO:0000256" key="5">
    <source>
        <dbReference type="HAMAP-Rule" id="MF_00014"/>
    </source>
</evidence>
<name>I0KBH1_9BACT</name>
<dbReference type="KEGG" id="fae:FAES_3467"/>
<dbReference type="PATRIC" id="fig|1166018.3.peg.5243"/>
<sequence length="188" mass="21065">MTKDDCFQVGHITKTHGLNGEVVLFLDVDDPTDYEDLDSVLIEVRGELLPYFVESLSINRDRAILALEEVETIDEAKKLINCPVWLPLDNLEDITDPDRFYYHEIIGFQIIDKEAGPLGTVTSVLTMPTQDLIDMRYKGQDVLIPVNSAIVKTVDRAAKTLNVDLPEGLLDVYLKDAGEPTDGDDEEN</sequence>
<evidence type="ECO:0000256" key="1">
    <source>
        <dbReference type="ARBA" id="ARBA00022490"/>
    </source>
</evidence>
<dbReference type="GO" id="GO:0005737">
    <property type="term" value="C:cytoplasm"/>
    <property type="evidence" value="ECO:0007669"/>
    <property type="project" value="UniProtKB-SubCell"/>
</dbReference>
<keyword evidence="4 5" id="KW-0143">Chaperone</keyword>
<feature type="domain" description="RimM N-terminal" evidence="6">
    <location>
        <begin position="8"/>
        <end position="87"/>
    </location>
</feature>
<dbReference type="Pfam" id="PF01782">
    <property type="entry name" value="RimM"/>
    <property type="match status" value="1"/>
</dbReference>
<dbReference type="InterPro" id="IPR002676">
    <property type="entry name" value="RimM_N"/>
</dbReference>
<dbReference type="SUPFAM" id="SSF50447">
    <property type="entry name" value="Translation proteins"/>
    <property type="match status" value="1"/>
</dbReference>
<gene>
    <name evidence="5 8" type="primary">rimM</name>
    <name evidence="8" type="ORF">FAES_3467</name>
</gene>
<evidence type="ECO:0000259" key="6">
    <source>
        <dbReference type="Pfam" id="PF01782"/>
    </source>
</evidence>
<dbReference type="GO" id="GO:0043022">
    <property type="term" value="F:ribosome binding"/>
    <property type="evidence" value="ECO:0007669"/>
    <property type="project" value="InterPro"/>
</dbReference>
<dbReference type="Gene3D" id="2.40.30.60">
    <property type="entry name" value="RimM"/>
    <property type="match status" value="1"/>
</dbReference>
<dbReference type="GO" id="GO:0042274">
    <property type="term" value="P:ribosomal small subunit biogenesis"/>
    <property type="evidence" value="ECO:0007669"/>
    <property type="project" value="UniProtKB-UniRule"/>
</dbReference>
<evidence type="ECO:0000259" key="7">
    <source>
        <dbReference type="Pfam" id="PF24986"/>
    </source>
</evidence>
<keyword evidence="1 5" id="KW-0963">Cytoplasm</keyword>
<dbReference type="HOGENOM" id="CLU_077636_4_1_10"/>
<dbReference type="Pfam" id="PF24986">
    <property type="entry name" value="PRC_RimM"/>
    <property type="match status" value="1"/>
</dbReference>
<dbReference type="EMBL" id="HE796683">
    <property type="protein sequence ID" value="CCH01474.1"/>
    <property type="molecule type" value="Genomic_DNA"/>
</dbReference>
<dbReference type="InterPro" id="IPR036976">
    <property type="entry name" value="RimM_N_sf"/>
</dbReference>
<dbReference type="eggNOG" id="COG0806">
    <property type="taxonomic scope" value="Bacteria"/>
</dbReference>
<evidence type="ECO:0000313" key="8">
    <source>
        <dbReference type="EMBL" id="CCH01474.1"/>
    </source>
</evidence>
<dbReference type="InterPro" id="IPR056792">
    <property type="entry name" value="PRC_RimM"/>
</dbReference>
<dbReference type="InterPro" id="IPR009000">
    <property type="entry name" value="Transl_B-barrel_sf"/>
</dbReference>
<reference evidence="8 9" key="1">
    <citation type="journal article" date="2012" name="J. Bacteriol.">
        <title>Genome Sequence of Fibrella aestuarina BUZ 2T, a Filamentous Marine Bacterium.</title>
        <authorList>
            <person name="Filippini M."/>
            <person name="Qi W."/>
            <person name="Blom J."/>
            <person name="Goesmann A."/>
            <person name="Smits T.H."/>
            <person name="Bagheri H.C."/>
        </authorList>
    </citation>
    <scope>NUCLEOTIDE SEQUENCE [LARGE SCALE GENOMIC DNA]</scope>
    <source>
        <strain evidence="9">BUZ 2T</strain>
    </source>
</reference>
<dbReference type="OrthoDB" id="9810331at2"/>
<keyword evidence="9" id="KW-1185">Reference proteome</keyword>
<protein>
    <recommendedName>
        <fullName evidence="5">Ribosome maturation factor RimM</fullName>
    </recommendedName>
</protein>
<comment type="subunit">
    <text evidence="5">Binds ribosomal protein uS19.</text>
</comment>
<dbReference type="RefSeq" id="WP_015332573.1">
    <property type="nucleotide sequence ID" value="NC_020054.1"/>
</dbReference>
<dbReference type="PANTHER" id="PTHR33692:SF1">
    <property type="entry name" value="RIBOSOME MATURATION FACTOR RIMM"/>
    <property type="match status" value="1"/>
</dbReference>
<feature type="domain" description="Ribosome maturation factor RimM PRC barrel" evidence="7">
    <location>
        <begin position="103"/>
        <end position="169"/>
    </location>
</feature>
<keyword evidence="2 5" id="KW-0690">Ribosome biogenesis</keyword>
<comment type="similarity">
    <text evidence="5">Belongs to the RimM family.</text>
</comment>
<dbReference type="InterPro" id="IPR011033">
    <property type="entry name" value="PRC_barrel-like_sf"/>
</dbReference>
<dbReference type="GO" id="GO:0005840">
    <property type="term" value="C:ribosome"/>
    <property type="evidence" value="ECO:0007669"/>
    <property type="project" value="InterPro"/>
</dbReference>
<dbReference type="Proteomes" id="UP000011058">
    <property type="component" value="Chromosome"/>
</dbReference>
<comment type="domain">
    <text evidence="5">The PRC barrel domain binds ribosomal protein uS19.</text>
</comment>
<evidence type="ECO:0000256" key="2">
    <source>
        <dbReference type="ARBA" id="ARBA00022517"/>
    </source>
</evidence>
<evidence type="ECO:0000256" key="4">
    <source>
        <dbReference type="ARBA" id="ARBA00023186"/>
    </source>
</evidence>
<evidence type="ECO:0000313" key="9">
    <source>
        <dbReference type="Proteomes" id="UP000011058"/>
    </source>
</evidence>
<dbReference type="HAMAP" id="MF_00014">
    <property type="entry name" value="Ribosome_mat_RimM"/>
    <property type="match status" value="1"/>
</dbReference>
<comment type="subcellular location">
    <subcellularLocation>
        <location evidence="5">Cytoplasm</location>
    </subcellularLocation>
</comment>
<dbReference type="InterPro" id="IPR011961">
    <property type="entry name" value="RimM"/>
</dbReference>
<dbReference type="AlphaFoldDB" id="I0KBH1"/>
<organism evidence="8 9">
    <name type="scientific">Fibrella aestuarina BUZ 2</name>
    <dbReference type="NCBI Taxonomy" id="1166018"/>
    <lineage>
        <taxon>Bacteria</taxon>
        <taxon>Pseudomonadati</taxon>
        <taxon>Bacteroidota</taxon>
        <taxon>Cytophagia</taxon>
        <taxon>Cytophagales</taxon>
        <taxon>Spirosomataceae</taxon>
        <taxon>Fibrella</taxon>
    </lineage>
</organism>
<keyword evidence="3 5" id="KW-0698">rRNA processing</keyword>
<dbReference type="STRING" id="1166018.FAES_3467"/>
<proteinExistence type="inferred from homology"/>
<accession>I0KBH1</accession>
<dbReference type="PANTHER" id="PTHR33692">
    <property type="entry name" value="RIBOSOME MATURATION FACTOR RIMM"/>
    <property type="match status" value="1"/>
</dbReference>
<dbReference type="NCBIfam" id="TIGR02273">
    <property type="entry name" value="16S_RimM"/>
    <property type="match status" value="1"/>
</dbReference>